<dbReference type="EMBL" id="WEKV01000009">
    <property type="protein sequence ID" value="KAB7785426.1"/>
    <property type="molecule type" value="Genomic_DNA"/>
</dbReference>
<sequence>MFLCGALAAAALATACQNGVRAAWGWWQRRRARQAAERRFIEDIPTLTEHERQILGYLRHHRQRAFDTDMDGGYANTLLSKGYVRHVYGAQAVDQTRVPTHVVDYVWRVVNERPGDFPHDPKWSRERGHRSRVETHPWRIPWNLR</sequence>
<proteinExistence type="predicted"/>
<reference evidence="1 2" key="1">
    <citation type="submission" date="2019-10" db="EMBL/GenBank/DDBJ databases">
        <title>Draft Genome Sequence of the Caffeine Degrading Methylotroph Methylorubrum populi PINKEL.</title>
        <authorList>
            <person name="Dawson S.C."/>
            <person name="Zhang X."/>
            <person name="Wright M.E."/>
            <person name="Sharma G."/>
            <person name="Langner J.T."/>
            <person name="Ditty J.L."/>
            <person name="Subuyuj G.A."/>
        </authorList>
    </citation>
    <scope>NUCLEOTIDE SEQUENCE [LARGE SCALE GENOMIC DNA]</scope>
    <source>
        <strain evidence="1 2">Pinkel</strain>
    </source>
</reference>
<comment type="caution">
    <text evidence="1">The sequence shown here is derived from an EMBL/GenBank/DDBJ whole genome shotgun (WGS) entry which is preliminary data.</text>
</comment>
<gene>
    <name evidence="1" type="ORF">F8B43_1927</name>
</gene>
<name>A0A833MZJ1_9HYPH</name>
<evidence type="ECO:0000313" key="2">
    <source>
        <dbReference type="Proteomes" id="UP000469949"/>
    </source>
</evidence>
<accession>A0A833MZJ1</accession>
<evidence type="ECO:0000313" key="1">
    <source>
        <dbReference type="EMBL" id="KAB7785426.1"/>
    </source>
</evidence>
<organism evidence="1 2">
    <name type="scientific">Methylorubrum populi</name>
    <dbReference type="NCBI Taxonomy" id="223967"/>
    <lineage>
        <taxon>Bacteria</taxon>
        <taxon>Pseudomonadati</taxon>
        <taxon>Pseudomonadota</taxon>
        <taxon>Alphaproteobacteria</taxon>
        <taxon>Hyphomicrobiales</taxon>
        <taxon>Methylobacteriaceae</taxon>
        <taxon>Methylorubrum</taxon>
    </lineage>
</organism>
<protein>
    <submittedName>
        <fullName evidence="1">Uncharacterized protein</fullName>
    </submittedName>
</protein>
<dbReference type="AlphaFoldDB" id="A0A833MZJ1"/>
<dbReference type="Proteomes" id="UP000469949">
    <property type="component" value="Unassembled WGS sequence"/>
</dbReference>